<dbReference type="RefSeq" id="XP_010424286.1">
    <property type="nucleotide sequence ID" value="XM_010425984.1"/>
</dbReference>
<evidence type="ECO:0000256" key="1">
    <source>
        <dbReference type="SAM" id="MobiDB-lite"/>
    </source>
</evidence>
<evidence type="ECO:0000313" key="2">
    <source>
        <dbReference type="Proteomes" id="UP000694864"/>
    </source>
</evidence>
<feature type="region of interest" description="Disordered" evidence="1">
    <location>
        <begin position="31"/>
        <end position="57"/>
    </location>
</feature>
<protein>
    <submittedName>
        <fullName evidence="3">Glutathione S-transferase T3-like</fullName>
    </submittedName>
</protein>
<feature type="region of interest" description="Disordered" evidence="1">
    <location>
        <begin position="192"/>
        <end position="242"/>
    </location>
</feature>
<reference evidence="2" key="1">
    <citation type="journal article" date="2014" name="Nat. Commun.">
        <title>The emerging biofuel crop Camelina sativa retains a highly undifferentiated hexaploid genome structure.</title>
        <authorList>
            <person name="Kagale S."/>
            <person name="Koh C."/>
            <person name="Nixon J."/>
            <person name="Bollina V."/>
            <person name="Clarke W.E."/>
            <person name="Tuteja R."/>
            <person name="Spillane C."/>
            <person name="Robinson S.J."/>
            <person name="Links M.G."/>
            <person name="Clarke C."/>
            <person name="Higgins E.E."/>
            <person name="Huebert T."/>
            <person name="Sharpe A.G."/>
            <person name="Parkin I.A."/>
        </authorList>
    </citation>
    <scope>NUCLEOTIDE SEQUENCE [LARGE SCALE GENOMIC DNA]</scope>
    <source>
        <strain evidence="2">cv. DH55</strain>
    </source>
</reference>
<dbReference type="GeneID" id="104709356"/>
<accession>A0ABM0TCP4</accession>
<dbReference type="PANTHER" id="PTHR45023">
    <property type="match status" value="1"/>
</dbReference>
<proteinExistence type="predicted"/>
<dbReference type="PANTHER" id="PTHR45023:SF4">
    <property type="entry name" value="GLYCINE-RICH PROTEIN-RELATED"/>
    <property type="match status" value="1"/>
</dbReference>
<organism evidence="2 3">
    <name type="scientific">Camelina sativa</name>
    <name type="common">False flax</name>
    <name type="synonym">Myagrum sativum</name>
    <dbReference type="NCBI Taxonomy" id="90675"/>
    <lineage>
        <taxon>Eukaryota</taxon>
        <taxon>Viridiplantae</taxon>
        <taxon>Streptophyta</taxon>
        <taxon>Embryophyta</taxon>
        <taxon>Tracheophyta</taxon>
        <taxon>Spermatophyta</taxon>
        <taxon>Magnoliopsida</taxon>
        <taxon>eudicotyledons</taxon>
        <taxon>Gunneridae</taxon>
        <taxon>Pentapetalae</taxon>
        <taxon>rosids</taxon>
        <taxon>malvids</taxon>
        <taxon>Brassicales</taxon>
        <taxon>Brassicaceae</taxon>
        <taxon>Camelineae</taxon>
        <taxon>Camelina</taxon>
    </lineage>
</organism>
<reference evidence="3" key="2">
    <citation type="submission" date="2025-08" db="UniProtKB">
        <authorList>
            <consortium name="RefSeq"/>
        </authorList>
    </citation>
    <scope>IDENTIFICATION</scope>
    <source>
        <tissue evidence="3">Leaf</tissue>
    </source>
</reference>
<dbReference type="Proteomes" id="UP000694864">
    <property type="component" value="Chromosome 8"/>
</dbReference>
<keyword evidence="2" id="KW-1185">Reference proteome</keyword>
<feature type="compositionally biased region" description="Pro residues" evidence="1">
    <location>
        <begin position="43"/>
        <end position="52"/>
    </location>
</feature>
<evidence type="ECO:0000313" key="3">
    <source>
        <dbReference type="RefSeq" id="XP_010424286.1"/>
    </source>
</evidence>
<name>A0ABM0TCP4_CAMSA</name>
<sequence>MDSDEFMNPYLPSSSYMNLLHSQLDNQNLEYTPFDSPCSKTPSEPPSEPPSPQVNRKSRHAWLPTDDIMLVSAWLNTSKDPITSNEQRRGAFWGRIADYFASCPNAVDRPKREASHCKQRWGRINDLVCKFVGCYKAATREKSSGQNEDDVMKLAHQIYFNDHGTRFTLEHAWRDLRYDQKWCASTSIKGSGVKRGRVSVDGSEPDAHPVVDVDEPLPRSPGVKAAKGKSKTSSNTQPDVEEDGKAYLEYQLDRVSWMYEMKEKDFALKEKEYAMKKEHMKHVMLENLIAKKDSLTESEKTLKDKLIDDMMSST</sequence>
<gene>
    <name evidence="3" type="primary">LOC104709356</name>
</gene>